<sequence length="333" mass="38099">MKQILALLLIFTIFSQFQAFVRKEFNLRPIKQIDETRESGSSLKALLIGDYGTANDDQKKVAEQFNSVGENIKAEFVLSFGDNFYDPNGVSGVDDESWNTHWKDVYQNKSYLKNLKWYGVLGNHDYGGSDLYAEFKYKESGWVIEDFFWTQTFEVQGKKVAIVHIDTSFLAYTKIGEPSIPQMNTYFQEQGWNKDQDILDLVEAQLKKHKDYDWIIVTGHHQIGFSCFPVLNTGKLYPLFQKYKVDAYFSGHSHTLSYTQQEGMAVVLSGAGGKSYINECSVVGPMWSKGSVFGFMSMELKADTMTITAHYTADDWKGEWESHVLPSSIRRDK</sequence>
<feature type="chain" id="PRO_5006867673" description="Calcineurin-like phosphoesterase domain-containing protein" evidence="3">
    <location>
        <begin position="20"/>
        <end position="333"/>
    </location>
</feature>
<dbReference type="InParanoid" id="A0A0V0R398"/>
<dbReference type="PANTHER" id="PTHR10161:SF14">
    <property type="entry name" value="TARTRATE-RESISTANT ACID PHOSPHATASE TYPE 5"/>
    <property type="match status" value="1"/>
</dbReference>
<protein>
    <recommendedName>
        <fullName evidence="4">Calcineurin-like phosphoesterase domain-containing protein</fullName>
    </recommendedName>
</protein>
<reference evidence="5 6" key="1">
    <citation type="journal article" date="2015" name="Sci. Rep.">
        <title>Genome of the facultative scuticociliatosis pathogen Pseudocohnilembus persalinus provides insight into its virulence through horizontal gene transfer.</title>
        <authorList>
            <person name="Xiong J."/>
            <person name="Wang G."/>
            <person name="Cheng J."/>
            <person name="Tian M."/>
            <person name="Pan X."/>
            <person name="Warren A."/>
            <person name="Jiang C."/>
            <person name="Yuan D."/>
            <person name="Miao W."/>
        </authorList>
    </citation>
    <scope>NUCLEOTIDE SEQUENCE [LARGE SCALE GENOMIC DNA]</scope>
    <source>
        <strain evidence="5">36N120E</strain>
    </source>
</reference>
<dbReference type="InterPro" id="IPR029052">
    <property type="entry name" value="Metallo-depent_PP-like"/>
</dbReference>
<keyword evidence="2" id="KW-0378">Hydrolase</keyword>
<dbReference type="OMA" id="ILETTWA"/>
<evidence type="ECO:0000313" key="6">
    <source>
        <dbReference type="Proteomes" id="UP000054937"/>
    </source>
</evidence>
<gene>
    <name evidence="5" type="ORF">PPERSA_08167</name>
</gene>
<dbReference type="FunCoup" id="A0A0V0R398">
    <property type="interactions" value="1"/>
</dbReference>
<evidence type="ECO:0000256" key="1">
    <source>
        <dbReference type="ARBA" id="ARBA00022729"/>
    </source>
</evidence>
<dbReference type="SUPFAM" id="SSF56300">
    <property type="entry name" value="Metallo-dependent phosphatases"/>
    <property type="match status" value="1"/>
</dbReference>
<proteinExistence type="predicted"/>
<organism evidence="5 6">
    <name type="scientific">Pseudocohnilembus persalinus</name>
    <name type="common">Ciliate</name>
    <dbReference type="NCBI Taxonomy" id="266149"/>
    <lineage>
        <taxon>Eukaryota</taxon>
        <taxon>Sar</taxon>
        <taxon>Alveolata</taxon>
        <taxon>Ciliophora</taxon>
        <taxon>Intramacronucleata</taxon>
        <taxon>Oligohymenophorea</taxon>
        <taxon>Scuticociliatia</taxon>
        <taxon>Philasterida</taxon>
        <taxon>Pseudocohnilembidae</taxon>
        <taxon>Pseudocohnilembus</taxon>
    </lineage>
</organism>
<accession>A0A0V0R398</accession>
<evidence type="ECO:0000256" key="3">
    <source>
        <dbReference type="SAM" id="SignalP"/>
    </source>
</evidence>
<dbReference type="Gene3D" id="3.60.21.10">
    <property type="match status" value="1"/>
</dbReference>
<name>A0A0V0R398_PSEPJ</name>
<keyword evidence="1 3" id="KW-0732">Signal</keyword>
<dbReference type="EMBL" id="LDAU01000056">
    <property type="protein sequence ID" value="KRX08964.1"/>
    <property type="molecule type" value="Genomic_DNA"/>
</dbReference>
<feature type="domain" description="Calcineurin-like phosphoesterase" evidence="4">
    <location>
        <begin position="44"/>
        <end position="255"/>
    </location>
</feature>
<keyword evidence="6" id="KW-1185">Reference proteome</keyword>
<dbReference type="OrthoDB" id="411211at2759"/>
<evidence type="ECO:0000313" key="5">
    <source>
        <dbReference type="EMBL" id="KRX08964.1"/>
    </source>
</evidence>
<comment type="caution">
    <text evidence="5">The sequence shown here is derived from an EMBL/GenBank/DDBJ whole genome shotgun (WGS) entry which is preliminary data.</text>
</comment>
<feature type="signal peptide" evidence="3">
    <location>
        <begin position="1"/>
        <end position="19"/>
    </location>
</feature>
<dbReference type="Proteomes" id="UP000054937">
    <property type="component" value="Unassembled WGS sequence"/>
</dbReference>
<dbReference type="Pfam" id="PF00149">
    <property type="entry name" value="Metallophos"/>
    <property type="match status" value="1"/>
</dbReference>
<dbReference type="InterPro" id="IPR051558">
    <property type="entry name" value="Metallophosphoesterase_PAP"/>
</dbReference>
<evidence type="ECO:0000259" key="4">
    <source>
        <dbReference type="Pfam" id="PF00149"/>
    </source>
</evidence>
<dbReference type="InterPro" id="IPR004843">
    <property type="entry name" value="Calcineurin-like_PHP"/>
</dbReference>
<evidence type="ECO:0000256" key="2">
    <source>
        <dbReference type="ARBA" id="ARBA00022801"/>
    </source>
</evidence>
<dbReference type="AlphaFoldDB" id="A0A0V0R398"/>
<dbReference type="GO" id="GO:0016787">
    <property type="term" value="F:hydrolase activity"/>
    <property type="evidence" value="ECO:0007669"/>
    <property type="project" value="UniProtKB-KW"/>
</dbReference>
<dbReference type="PANTHER" id="PTHR10161">
    <property type="entry name" value="TARTRATE-RESISTANT ACID PHOSPHATASE TYPE 5"/>
    <property type="match status" value="1"/>
</dbReference>